<protein>
    <submittedName>
        <fullName evidence="2">Uncharacterized protein</fullName>
    </submittedName>
</protein>
<feature type="compositionally biased region" description="Basic and acidic residues" evidence="1">
    <location>
        <begin position="81"/>
        <end position="93"/>
    </location>
</feature>
<gene>
    <name evidence="2" type="ORF">OKW52_13950</name>
</gene>
<proteinExistence type="predicted"/>
<dbReference type="EMBL" id="JAPDFL010000001">
    <property type="protein sequence ID" value="MCW1933334.1"/>
    <property type="molecule type" value="Genomic_DNA"/>
</dbReference>
<comment type="caution">
    <text evidence="2">The sequence shown here is derived from an EMBL/GenBank/DDBJ whole genome shotgun (WGS) entry which is preliminary data.</text>
</comment>
<accession>A0ABT3H0M4</accession>
<organism evidence="2 3">
    <name type="scientific">Pararhodobacter zhoushanensis</name>
    <dbReference type="NCBI Taxonomy" id="2479545"/>
    <lineage>
        <taxon>Bacteria</taxon>
        <taxon>Pseudomonadati</taxon>
        <taxon>Pseudomonadota</taxon>
        <taxon>Alphaproteobacteria</taxon>
        <taxon>Rhodobacterales</taxon>
        <taxon>Paracoccaceae</taxon>
        <taxon>Pararhodobacter</taxon>
    </lineage>
</organism>
<reference evidence="2 3" key="1">
    <citation type="submission" date="2022-10" db="EMBL/GenBank/DDBJ databases">
        <title>Pararhodobacter sp. nov., isolated from marine algae.</title>
        <authorList>
            <person name="Choi B.J."/>
            <person name="Kim J.M."/>
            <person name="Lee J.K."/>
            <person name="Choi D.G."/>
            <person name="Jeon C.O."/>
        </authorList>
    </citation>
    <scope>NUCLEOTIDE SEQUENCE [LARGE SCALE GENOMIC DNA]</scope>
    <source>
        <strain evidence="2 3">ZQ420</strain>
    </source>
</reference>
<feature type="region of interest" description="Disordered" evidence="1">
    <location>
        <begin position="1"/>
        <end position="124"/>
    </location>
</feature>
<sequence>MRDKPRDPAREKAKTNARQRKICSNSSDKASRKNAPRIKAAGNRSLRRLDKAALALAPEDAALQPEGLKTRPRPWGTDNAAVRRADRADERAWLDATPIGEGERPGRRRASLRHGVPSAEGDGN</sequence>
<evidence type="ECO:0000256" key="1">
    <source>
        <dbReference type="SAM" id="MobiDB-lite"/>
    </source>
</evidence>
<name>A0ABT3H0M4_9RHOB</name>
<dbReference type="RefSeq" id="WP_264506259.1">
    <property type="nucleotide sequence ID" value="NZ_JAPDFL010000001.1"/>
</dbReference>
<evidence type="ECO:0000313" key="2">
    <source>
        <dbReference type="EMBL" id="MCW1933334.1"/>
    </source>
</evidence>
<evidence type="ECO:0000313" key="3">
    <source>
        <dbReference type="Proteomes" id="UP001208938"/>
    </source>
</evidence>
<feature type="compositionally biased region" description="Low complexity" evidence="1">
    <location>
        <begin position="52"/>
        <end position="63"/>
    </location>
</feature>
<dbReference type="Proteomes" id="UP001208938">
    <property type="component" value="Unassembled WGS sequence"/>
</dbReference>
<feature type="compositionally biased region" description="Basic and acidic residues" evidence="1">
    <location>
        <begin position="1"/>
        <end position="14"/>
    </location>
</feature>
<keyword evidence="3" id="KW-1185">Reference proteome</keyword>